<proteinExistence type="predicted"/>
<keyword evidence="1" id="KW-1133">Transmembrane helix</keyword>
<keyword evidence="1" id="KW-0812">Transmembrane</keyword>
<gene>
    <name evidence="2" type="ORF">NCTC13102_01205</name>
</gene>
<evidence type="ECO:0000256" key="1">
    <source>
        <dbReference type="SAM" id="Phobius"/>
    </source>
</evidence>
<keyword evidence="1" id="KW-0472">Membrane</keyword>
<evidence type="ECO:0000313" key="2">
    <source>
        <dbReference type="EMBL" id="SQB98738.1"/>
    </source>
</evidence>
<organism evidence="2 3">
    <name type="scientific">Helicobacter fennelliae</name>
    <dbReference type="NCBI Taxonomy" id="215"/>
    <lineage>
        <taxon>Bacteria</taxon>
        <taxon>Pseudomonadati</taxon>
        <taxon>Campylobacterota</taxon>
        <taxon>Epsilonproteobacteria</taxon>
        <taxon>Campylobacterales</taxon>
        <taxon>Helicobacteraceae</taxon>
        <taxon>Helicobacter</taxon>
    </lineage>
</organism>
<feature type="transmembrane region" description="Helical" evidence="1">
    <location>
        <begin position="6"/>
        <end position="27"/>
    </location>
</feature>
<dbReference type="EMBL" id="UAWL01000006">
    <property type="protein sequence ID" value="SQB98738.1"/>
    <property type="molecule type" value="Genomic_DNA"/>
</dbReference>
<accession>A0A2X3B0P6</accession>
<dbReference type="AlphaFoldDB" id="A0A2X3B0P6"/>
<name>A0A2X3B0P6_9HELI</name>
<dbReference type="Pfam" id="PF19610">
    <property type="entry name" value="DUF6115"/>
    <property type="match status" value="1"/>
</dbReference>
<dbReference type="Proteomes" id="UP000250166">
    <property type="component" value="Unassembled WGS sequence"/>
</dbReference>
<sequence length="167" mass="19036">MIDEELFFICIGGLGFIVLCVLGYMIAKDKDATKRINRFESAIEAIAKEIYKIQKTQQKIQESQESAEFLGGDALQSGINDKIIDLNKKAMVLEENLKDLRNYFDEKYIGLENRMREYSSLSFSGGDIDEKKIIDMFQNGFSIDSIAKELRIGRGEVEFTLKLANIK</sequence>
<reference evidence="2 3" key="1">
    <citation type="submission" date="2018-06" db="EMBL/GenBank/DDBJ databases">
        <authorList>
            <consortium name="Pathogen Informatics"/>
            <person name="Doyle S."/>
        </authorList>
    </citation>
    <scope>NUCLEOTIDE SEQUENCE [LARGE SCALE GENOMIC DNA]</scope>
    <source>
        <strain evidence="2 3">NCTC13102</strain>
    </source>
</reference>
<dbReference type="RefSeq" id="WP_023949560.1">
    <property type="nucleotide sequence ID" value="NZ_JAERIV010000021.1"/>
</dbReference>
<protein>
    <submittedName>
        <fullName evidence="2">Putative inner membrane protein</fullName>
    </submittedName>
</protein>
<dbReference type="InterPro" id="IPR046118">
    <property type="entry name" value="DUF6115"/>
</dbReference>
<evidence type="ECO:0000313" key="3">
    <source>
        <dbReference type="Proteomes" id="UP000250166"/>
    </source>
</evidence>